<evidence type="ECO:0000256" key="8">
    <source>
        <dbReference type="ARBA" id="ARBA00022786"/>
    </source>
</evidence>
<feature type="region of interest" description="Disordered" evidence="17">
    <location>
        <begin position="240"/>
        <end position="280"/>
    </location>
</feature>
<name>A0A0D1ZR50_EXOME</name>
<dbReference type="SUPFAM" id="SSF57850">
    <property type="entry name" value="RING/U-box"/>
    <property type="match status" value="1"/>
</dbReference>
<evidence type="ECO:0000256" key="5">
    <source>
        <dbReference type="ARBA" id="ARBA00022679"/>
    </source>
</evidence>
<feature type="coiled-coil region" evidence="16">
    <location>
        <begin position="566"/>
        <end position="649"/>
    </location>
</feature>
<keyword evidence="6 15" id="KW-0479">Metal-binding</keyword>
<comment type="catalytic activity">
    <reaction evidence="1 15">
        <text>S-ubiquitinyl-[E2 ubiquitin-conjugating enzyme]-L-cysteine + [acceptor protein]-L-lysine = [E2 ubiquitin-conjugating enzyme]-L-cysteine + N(6)-ubiquitinyl-[acceptor protein]-L-lysine.</text>
        <dbReference type="EC" id="2.3.2.27"/>
    </reaction>
</comment>
<evidence type="ECO:0000313" key="20">
    <source>
        <dbReference type="Proteomes" id="UP000054302"/>
    </source>
</evidence>
<dbReference type="Pfam" id="PF08647">
    <property type="entry name" value="BRE1"/>
    <property type="match status" value="1"/>
</dbReference>
<dbReference type="Pfam" id="PF13923">
    <property type="entry name" value="zf-C3HC4_2"/>
    <property type="match status" value="1"/>
</dbReference>
<dbReference type="EMBL" id="KN847525">
    <property type="protein sequence ID" value="KIV89263.1"/>
    <property type="molecule type" value="Genomic_DNA"/>
</dbReference>
<dbReference type="GO" id="GO:0006325">
    <property type="term" value="P:chromatin organization"/>
    <property type="evidence" value="ECO:0007669"/>
    <property type="project" value="UniProtKB-KW"/>
</dbReference>
<dbReference type="GO" id="GO:0033503">
    <property type="term" value="C:HULC complex"/>
    <property type="evidence" value="ECO:0007669"/>
    <property type="project" value="TreeGrafter"/>
</dbReference>
<comment type="pathway">
    <text evidence="3 15">Protein modification; protein ubiquitination.</text>
</comment>
<feature type="domain" description="RING-type" evidence="18">
    <location>
        <begin position="672"/>
        <end position="710"/>
    </location>
</feature>
<evidence type="ECO:0000256" key="11">
    <source>
        <dbReference type="ARBA" id="ARBA00023054"/>
    </source>
</evidence>
<evidence type="ECO:0000259" key="18">
    <source>
        <dbReference type="PROSITE" id="PS50089"/>
    </source>
</evidence>
<keyword evidence="10 15" id="KW-0156">Chromatin regulator</keyword>
<feature type="region of interest" description="Disordered" evidence="17">
    <location>
        <begin position="1"/>
        <end position="60"/>
    </location>
</feature>
<dbReference type="AlphaFoldDB" id="A0A0D1ZR50"/>
<evidence type="ECO:0000256" key="3">
    <source>
        <dbReference type="ARBA" id="ARBA00004906"/>
    </source>
</evidence>
<dbReference type="InterPro" id="IPR013083">
    <property type="entry name" value="Znf_RING/FYVE/PHD"/>
</dbReference>
<evidence type="ECO:0000256" key="12">
    <source>
        <dbReference type="ARBA" id="ARBA00023242"/>
    </source>
</evidence>
<dbReference type="GO" id="GO:0005634">
    <property type="term" value="C:nucleus"/>
    <property type="evidence" value="ECO:0007669"/>
    <property type="project" value="UniProtKB-SubCell"/>
</dbReference>
<evidence type="ECO:0000256" key="7">
    <source>
        <dbReference type="ARBA" id="ARBA00022771"/>
    </source>
</evidence>
<accession>A0A0D1ZR50</accession>
<dbReference type="VEuPathDB" id="FungiDB:PV10_08842"/>
<dbReference type="Proteomes" id="UP000054302">
    <property type="component" value="Unassembled WGS sequence"/>
</dbReference>
<evidence type="ECO:0000256" key="16">
    <source>
        <dbReference type="SAM" id="Coils"/>
    </source>
</evidence>
<dbReference type="HOGENOM" id="CLU_019713_2_0_1"/>
<dbReference type="GO" id="GO:0061630">
    <property type="term" value="F:ubiquitin protein ligase activity"/>
    <property type="evidence" value="ECO:0007669"/>
    <property type="project" value="UniProtKB-EC"/>
</dbReference>
<evidence type="ECO:0000256" key="9">
    <source>
        <dbReference type="ARBA" id="ARBA00022833"/>
    </source>
</evidence>
<evidence type="ECO:0000313" key="19">
    <source>
        <dbReference type="EMBL" id="KIV89263.1"/>
    </source>
</evidence>
<feature type="coiled-coil region" evidence="16">
    <location>
        <begin position="188"/>
        <end position="229"/>
    </location>
</feature>
<evidence type="ECO:0000256" key="17">
    <source>
        <dbReference type="SAM" id="MobiDB-lite"/>
    </source>
</evidence>
<dbReference type="PANTHER" id="PTHR23163">
    <property type="entry name" value="RING FINGER PROTEIN-RELATED"/>
    <property type="match status" value="1"/>
</dbReference>
<feature type="compositionally biased region" description="Basic and acidic residues" evidence="17">
    <location>
        <begin position="245"/>
        <end position="258"/>
    </location>
</feature>
<gene>
    <name evidence="19" type="ORF">PV10_08842</name>
</gene>
<dbReference type="Gene3D" id="3.30.40.10">
    <property type="entry name" value="Zinc/RING finger domain, C3HC4 (zinc finger)"/>
    <property type="match status" value="1"/>
</dbReference>
<evidence type="ECO:0000256" key="4">
    <source>
        <dbReference type="ARBA" id="ARBA00005555"/>
    </source>
</evidence>
<keyword evidence="9 15" id="KW-0862">Zinc</keyword>
<keyword evidence="12 15" id="KW-0539">Nucleus</keyword>
<evidence type="ECO:0000256" key="15">
    <source>
        <dbReference type="RuleBase" id="RU365038"/>
    </source>
</evidence>
<dbReference type="InterPro" id="IPR013956">
    <property type="entry name" value="E3_ubiquit_lig_Bre1"/>
</dbReference>
<dbReference type="SMART" id="SM00184">
    <property type="entry name" value="RING"/>
    <property type="match status" value="1"/>
</dbReference>
<keyword evidence="20" id="KW-1185">Reference proteome</keyword>
<feature type="compositionally biased region" description="Basic and acidic residues" evidence="17">
    <location>
        <begin position="50"/>
        <end position="60"/>
    </location>
</feature>
<evidence type="ECO:0000256" key="2">
    <source>
        <dbReference type="ARBA" id="ARBA00004123"/>
    </source>
</evidence>
<keyword evidence="8 15" id="KW-0833">Ubl conjugation pathway</keyword>
<comment type="similarity">
    <text evidence="4 15">Belongs to the BRE1 family.</text>
</comment>
<organism evidence="19 20">
    <name type="scientific">Exophiala mesophila</name>
    <name type="common">Black yeast-like fungus</name>
    <dbReference type="NCBI Taxonomy" id="212818"/>
    <lineage>
        <taxon>Eukaryota</taxon>
        <taxon>Fungi</taxon>
        <taxon>Dikarya</taxon>
        <taxon>Ascomycota</taxon>
        <taxon>Pezizomycotina</taxon>
        <taxon>Eurotiomycetes</taxon>
        <taxon>Chaetothyriomycetidae</taxon>
        <taxon>Chaetothyriales</taxon>
        <taxon>Herpotrichiellaceae</taxon>
        <taxon>Exophiala</taxon>
    </lineage>
</organism>
<keyword evidence="7 14" id="KW-0863">Zinc-finger</keyword>
<dbReference type="EC" id="2.3.2.27" evidence="15"/>
<dbReference type="RefSeq" id="XP_016220837.1">
    <property type="nucleotide sequence ID" value="XM_016373926.1"/>
</dbReference>
<dbReference type="InterPro" id="IPR058643">
    <property type="entry name" value="BRE1-like_CC"/>
</dbReference>
<dbReference type="GO" id="GO:0016567">
    <property type="term" value="P:protein ubiquitination"/>
    <property type="evidence" value="ECO:0007669"/>
    <property type="project" value="UniProtKB-UniRule"/>
</dbReference>
<evidence type="ECO:0000256" key="14">
    <source>
        <dbReference type="PROSITE-ProRule" id="PRU00175"/>
    </source>
</evidence>
<dbReference type="UniPathway" id="UPA00143"/>
<dbReference type="PROSITE" id="PS50089">
    <property type="entry name" value="ZF_RING_2"/>
    <property type="match status" value="1"/>
</dbReference>
<proteinExistence type="inferred from homology"/>
<sequence length="724" mass="81994">MTAIEAPVPLSSSPSFVKMEERKRPSPYDQIESAPPAKKQATSANGASKSHKDDDMPWKDDLERFQKDAIYRQMQEYKREKNTLESQLKEMRKKSRYHDDHLRIIDSWFQQVVDEIKVIAQGDDDVDMDASSSPSSLLFGDQEQFEEHLRNRSKEIKSVISRLFQPSKACAPDVTELQSRIGRLLAAEKGHVVELRRLEAEKEDLENRLENASLRYMMAEKKIDRAKSVTVAKLEKQALLGGAKSAHEESGPVKREESTTNGTSDNSEELAEMEKELNKTTAVAEKQKEQLEKLEEENAKLTAQLTELTAKSAITTDEDYAKTELFKQLKSQHEDVIKRINNLEATNTELREEAQKLRSERSAYQIQLENEARNAVAEKESLLAASESNLARIRHNRDELLADQAVKKASLDQEQEAIKKMADLVSAQEDRIKALESETQRLSGNSVQMLVDNAELDSVSIDELRTKYRELSRNYTLLNGELSSMSTAFTKASRTAGQKVSEFAALEEKVVRLLAEKAKADQKYFAAMKSKETRDGEIRTLRLQNSKSAEVVAALKDSEAASRGLLSTLEKQLSELKEVLNAKTNEHRNVQQQNMTQALEVTRLTNQANELKSQLAVKDAKVASVSSLCRTAEAEVEEVKSHLKDTRRHLELWKSKSGQSEQYEVLRQFAYCNICKRNLKNTVIKTCGHTFCNDCVEERLTSRSRKCPNCGKSFGSNDHMRITL</sequence>
<evidence type="ECO:0000256" key="13">
    <source>
        <dbReference type="ARBA" id="ARBA00059679"/>
    </source>
</evidence>
<evidence type="ECO:0000256" key="10">
    <source>
        <dbReference type="ARBA" id="ARBA00022853"/>
    </source>
</evidence>
<evidence type="ECO:0000256" key="1">
    <source>
        <dbReference type="ARBA" id="ARBA00000900"/>
    </source>
</evidence>
<comment type="subcellular location">
    <subcellularLocation>
        <location evidence="2 15">Nucleus</location>
    </subcellularLocation>
</comment>
<comment type="function">
    <text evidence="13">E3 ubiquitin-protein ligase that mediates monoubiquitination of histone H2B to form H2BK123ub1. H2BK123ub1 gives a specific tag for epigenetic transcriptional activation and is also a prerequisite for H3K4me and H3K79me formation.</text>
</comment>
<dbReference type="OrthoDB" id="654191at2759"/>
<dbReference type="PROSITE" id="PS00518">
    <property type="entry name" value="ZF_RING_1"/>
    <property type="match status" value="1"/>
</dbReference>
<feature type="coiled-coil region" evidence="16">
    <location>
        <begin position="67"/>
        <end position="94"/>
    </location>
</feature>
<dbReference type="InterPro" id="IPR001841">
    <property type="entry name" value="Znf_RING"/>
</dbReference>
<evidence type="ECO:0000256" key="6">
    <source>
        <dbReference type="ARBA" id="ARBA00022723"/>
    </source>
</evidence>
<dbReference type="CDD" id="cd16499">
    <property type="entry name" value="RING-HC_Bre1-like"/>
    <property type="match status" value="1"/>
</dbReference>
<dbReference type="GO" id="GO:0008270">
    <property type="term" value="F:zinc ion binding"/>
    <property type="evidence" value="ECO:0007669"/>
    <property type="project" value="UniProtKB-KW"/>
</dbReference>
<dbReference type="OMA" id="YRQMQEY"/>
<keyword evidence="11 15" id="KW-0175">Coiled coil</keyword>
<protein>
    <recommendedName>
        <fullName evidence="15">E3 ubiquitin protein ligase</fullName>
        <ecNumber evidence="15">2.3.2.27</ecNumber>
    </recommendedName>
</protein>
<dbReference type="InterPro" id="IPR017907">
    <property type="entry name" value="Znf_RING_CS"/>
</dbReference>
<reference evidence="19 20" key="1">
    <citation type="submission" date="2015-01" db="EMBL/GenBank/DDBJ databases">
        <title>The Genome Sequence of Exophiala mesophila CBS40295.</title>
        <authorList>
            <consortium name="The Broad Institute Genomics Platform"/>
            <person name="Cuomo C."/>
            <person name="de Hoog S."/>
            <person name="Gorbushina A."/>
            <person name="Stielow B."/>
            <person name="Teixiera M."/>
            <person name="Abouelleil A."/>
            <person name="Chapman S.B."/>
            <person name="Priest M."/>
            <person name="Young S.K."/>
            <person name="Wortman J."/>
            <person name="Nusbaum C."/>
            <person name="Birren B."/>
        </authorList>
    </citation>
    <scope>NUCLEOTIDE SEQUENCE [LARGE SCALE GENOMIC DNA]</scope>
    <source>
        <strain evidence="19 20">CBS 40295</strain>
    </source>
</reference>
<dbReference type="Pfam" id="PF26095">
    <property type="entry name" value="CC_Bre1"/>
    <property type="match status" value="1"/>
</dbReference>
<dbReference type="STRING" id="212818.A0A0D1ZR50"/>
<keyword evidence="5 15" id="KW-0808">Transferase</keyword>
<dbReference type="PANTHER" id="PTHR23163:SF0">
    <property type="entry name" value="E3 UBIQUITIN-PROTEIN LIGASE BRE1"/>
    <property type="match status" value="1"/>
</dbReference>
<dbReference type="GeneID" id="27326687"/>